<dbReference type="EMBL" id="JABFHI010000001">
    <property type="protein sequence ID" value="NOG30908.1"/>
    <property type="molecule type" value="Genomic_DNA"/>
</dbReference>
<evidence type="ECO:0000256" key="2">
    <source>
        <dbReference type="ARBA" id="ARBA00022519"/>
    </source>
</evidence>
<keyword evidence="1" id="KW-1003">Cell membrane</keyword>
<dbReference type="PANTHER" id="PTHR37481:SF1">
    <property type="entry name" value="LIPOPOLYSACCHARIDE EXPORT SYSTEM PROTEIN LPTC"/>
    <property type="match status" value="1"/>
</dbReference>
<dbReference type="Gene3D" id="2.60.450.10">
    <property type="entry name" value="Lipopolysaccharide (LPS) transport protein A like domain"/>
    <property type="match status" value="1"/>
</dbReference>
<dbReference type="PANTHER" id="PTHR37481">
    <property type="entry name" value="LIPOPOLYSACCHARIDE EXPORT SYSTEM PROTEIN LPTC"/>
    <property type="match status" value="1"/>
</dbReference>
<dbReference type="InterPro" id="IPR026265">
    <property type="entry name" value="LptC"/>
</dbReference>
<dbReference type="GO" id="GO:0015221">
    <property type="term" value="F:lipopolysaccharide transmembrane transporter activity"/>
    <property type="evidence" value="ECO:0007669"/>
    <property type="project" value="InterPro"/>
</dbReference>
<accession>A0A7Y3TVH3</accession>
<gene>
    <name evidence="7" type="primary">lptC</name>
    <name evidence="7" type="ORF">HLB35_02460</name>
</gene>
<reference evidence="7 8" key="2">
    <citation type="submission" date="2020-06" db="EMBL/GenBank/DDBJ databases">
        <title>Halomonas songnenensis sp. nov., a moderately halophilic bacterium isolated from saline and alkaline soils.</title>
        <authorList>
            <person name="Jiang J."/>
            <person name="Pan Y."/>
        </authorList>
    </citation>
    <scope>NUCLEOTIDE SEQUENCE [LARGE SCALE GENOMIC DNA]</scope>
    <source>
        <strain evidence="7 8">TBZ9</strain>
    </source>
</reference>
<evidence type="ECO:0000256" key="6">
    <source>
        <dbReference type="SAM" id="Phobius"/>
    </source>
</evidence>
<evidence type="ECO:0000256" key="1">
    <source>
        <dbReference type="ARBA" id="ARBA00022475"/>
    </source>
</evidence>
<keyword evidence="3 6" id="KW-0812">Transmembrane</keyword>
<dbReference type="GO" id="GO:0030288">
    <property type="term" value="C:outer membrane-bounded periplasmic space"/>
    <property type="evidence" value="ECO:0007669"/>
    <property type="project" value="TreeGrafter"/>
</dbReference>
<proteinExistence type="predicted"/>
<dbReference type="GO" id="GO:0017089">
    <property type="term" value="F:glycolipid transfer activity"/>
    <property type="evidence" value="ECO:0007669"/>
    <property type="project" value="TreeGrafter"/>
</dbReference>
<evidence type="ECO:0000256" key="3">
    <source>
        <dbReference type="ARBA" id="ARBA00022692"/>
    </source>
</evidence>
<dbReference type="GO" id="GO:0005886">
    <property type="term" value="C:plasma membrane"/>
    <property type="evidence" value="ECO:0007669"/>
    <property type="project" value="InterPro"/>
</dbReference>
<evidence type="ECO:0000256" key="5">
    <source>
        <dbReference type="ARBA" id="ARBA00023136"/>
    </source>
</evidence>
<name>A0A7Y3TVH3_9GAMM</name>
<reference evidence="7 8" key="1">
    <citation type="submission" date="2020-05" db="EMBL/GenBank/DDBJ databases">
        <authorList>
            <person name="Ruan W."/>
            <person name="Jeon C.O."/>
            <person name="Chun B.H."/>
        </authorList>
    </citation>
    <scope>NUCLEOTIDE SEQUENCE [LARGE SCALE GENOMIC DNA]</scope>
    <source>
        <strain evidence="7 8">TBZ9</strain>
    </source>
</reference>
<dbReference type="InterPro" id="IPR052363">
    <property type="entry name" value="LPS_export_LptC"/>
</dbReference>
<evidence type="ECO:0000313" key="7">
    <source>
        <dbReference type="EMBL" id="NOG30908.1"/>
    </source>
</evidence>
<comment type="caution">
    <text evidence="7">The sequence shown here is derived from an EMBL/GenBank/DDBJ whole genome shotgun (WGS) entry which is preliminary data.</text>
</comment>
<keyword evidence="8" id="KW-1185">Reference proteome</keyword>
<organism evidence="7 8">
    <name type="scientific">Vreelandella azerica</name>
    <dbReference type="NCBI Taxonomy" id="2732867"/>
    <lineage>
        <taxon>Bacteria</taxon>
        <taxon>Pseudomonadati</taxon>
        <taxon>Pseudomonadota</taxon>
        <taxon>Gammaproteobacteria</taxon>
        <taxon>Oceanospirillales</taxon>
        <taxon>Halomonadaceae</taxon>
        <taxon>Vreelandella</taxon>
    </lineage>
</organism>
<evidence type="ECO:0000256" key="4">
    <source>
        <dbReference type="ARBA" id="ARBA00022989"/>
    </source>
</evidence>
<keyword evidence="2" id="KW-0997">Cell inner membrane</keyword>
<protein>
    <submittedName>
        <fullName evidence="7">LPS export ABC transporter periplasmic protein LptC</fullName>
    </submittedName>
</protein>
<dbReference type="Pfam" id="PF06835">
    <property type="entry name" value="LptC"/>
    <property type="match status" value="1"/>
</dbReference>
<keyword evidence="5 6" id="KW-0472">Membrane</keyword>
<feature type="transmembrane region" description="Helical" evidence="6">
    <location>
        <begin position="12"/>
        <end position="31"/>
    </location>
</feature>
<dbReference type="AlphaFoldDB" id="A0A7Y3TVH3"/>
<sequence length="193" mass="21738">MSQGSPVVTLQRLILAGVILALGGLLAWFDWQSGSPSAIDPDARAEEPGHVVENATLTLYNEQGNRHQRIAVEQLTHTPQRQVTQLESPRALLVDSQQREWHAQAQRGHIDNQGEHLVLRGDVRLQEPQETWQLTTQRLEYHSAEAHAFSNSPVTLEQPPQSMQAQRMDLWLNEDRLQLGGQVRGYHPTETAP</sequence>
<evidence type="ECO:0000313" key="8">
    <source>
        <dbReference type="Proteomes" id="UP000588806"/>
    </source>
</evidence>
<dbReference type="NCBIfam" id="TIGR04409">
    <property type="entry name" value="LptC_YrbK"/>
    <property type="match status" value="1"/>
</dbReference>
<keyword evidence="4 6" id="KW-1133">Transmembrane helix</keyword>
<dbReference type="InterPro" id="IPR010664">
    <property type="entry name" value="LipoPS_assembly_LptC-rel"/>
</dbReference>
<dbReference type="Proteomes" id="UP000588806">
    <property type="component" value="Unassembled WGS sequence"/>
</dbReference>